<keyword evidence="3" id="KW-1185">Reference proteome</keyword>
<feature type="transmembrane region" description="Helical" evidence="1">
    <location>
        <begin position="15"/>
        <end position="36"/>
    </location>
</feature>
<reference evidence="2 3" key="1">
    <citation type="submission" date="2009-01" db="EMBL/GenBank/DDBJ databases">
        <title>Complete sequence of chromosome of Methylobacterium nodulans ORS 2060.</title>
        <authorList>
            <consortium name="US DOE Joint Genome Institute"/>
            <person name="Lucas S."/>
            <person name="Copeland A."/>
            <person name="Lapidus A."/>
            <person name="Glavina del Rio T."/>
            <person name="Dalin E."/>
            <person name="Tice H."/>
            <person name="Bruce D."/>
            <person name="Goodwin L."/>
            <person name="Pitluck S."/>
            <person name="Sims D."/>
            <person name="Brettin T."/>
            <person name="Detter J.C."/>
            <person name="Han C."/>
            <person name="Larimer F."/>
            <person name="Land M."/>
            <person name="Hauser L."/>
            <person name="Kyrpides N."/>
            <person name="Ivanova N."/>
            <person name="Marx C.J."/>
            <person name="Richardson P."/>
        </authorList>
    </citation>
    <scope>NUCLEOTIDE SEQUENCE [LARGE SCALE GENOMIC DNA]</scope>
    <source>
        <strain evidence="3">LMG 21967 / CNCM I-2342 / ORS 2060</strain>
    </source>
</reference>
<dbReference type="HOGENOM" id="CLU_203197_0_0_5"/>
<dbReference type="Proteomes" id="UP000008207">
    <property type="component" value="Chromosome"/>
</dbReference>
<feature type="transmembrane region" description="Helical" evidence="1">
    <location>
        <begin position="42"/>
        <end position="61"/>
    </location>
</feature>
<keyword evidence="1" id="KW-0472">Membrane</keyword>
<gene>
    <name evidence="2" type="ordered locus">Mnod_4827</name>
</gene>
<dbReference type="RefSeq" id="WP_015931319.1">
    <property type="nucleotide sequence ID" value="NC_011894.1"/>
</dbReference>
<dbReference type="eggNOG" id="ENOG50311UB">
    <property type="taxonomic scope" value="Bacteria"/>
</dbReference>
<accession>B8IFX9</accession>
<dbReference type="OrthoDB" id="8000837at2"/>
<keyword evidence="1" id="KW-1133">Transmembrane helix</keyword>
<dbReference type="AlphaFoldDB" id="B8IFX9"/>
<sequence length="69" mass="7209">MDAATHYLPDVKTPALFRGLLLTLAGIAVGGPGYYWSYIHQSAIGTLIGVVGISLCILGTAKSEGPVHR</sequence>
<proteinExistence type="predicted"/>
<name>B8IFX9_METNO</name>
<evidence type="ECO:0000313" key="3">
    <source>
        <dbReference type="Proteomes" id="UP000008207"/>
    </source>
</evidence>
<evidence type="ECO:0000256" key="1">
    <source>
        <dbReference type="SAM" id="Phobius"/>
    </source>
</evidence>
<dbReference type="KEGG" id="mno:Mnod_4827"/>
<protein>
    <submittedName>
        <fullName evidence="2">Uncharacterized protein</fullName>
    </submittedName>
</protein>
<evidence type="ECO:0000313" key="2">
    <source>
        <dbReference type="EMBL" id="ACL59689.1"/>
    </source>
</evidence>
<dbReference type="EMBL" id="CP001349">
    <property type="protein sequence ID" value="ACL59689.1"/>
    <property type="molecule type" value="Genomic_DNA"/>
</dbReference>
<organism evidence="2 3">
    <name type="scientific">Methylobacterium nodulans (strain LMG 21967 / CNCM I-2342 / ORS 2060)</name>
    <dbReference type="NCBI Taxonomy" id="460265"/>
    <lineage>
        <taxon>Bacteria</taxon>
        <taxon>Pseudomonadati</taxon>
        <taxon>Pseudomonadota</taxon>
        <taxon>Alphaproteobacteria</taxon>
        <taxon>Hyphomicrobiales</taxon>
        <taxon>Methylobacteriaceae</taxon>
        <taxon>Methylobacterium</taxon>
    </lineage>
</organism>
<keyword evidence="1" id="KW-0812">Transmembrane</keyword>